<dbReference type="EMBL" id="JBBPBM010000129">
    <property type="protein sequence ID" value="KAK8505168.1"/>
    <property type="molecule type" value="Genomic_DNA"/>
</dbReference>
<evidence type="ECO:0000313" key="1">
    <source>
        <dbReference type="EMBL" id="KAK8505168.1"/>
    </source>
</evidence>
<keyword evidence="2" id="KW-1185">Reference proteome</keyword>
<protein>
    <submittedName>
        <fullName evidence="1">Uncharacterized protein</fullName>
    </submittedName>
</protein>
<name>A0ABR2BFF3_9ROSI</name>
<comment type="caution">
    <text evidence="1">The sequence shown here is derived from an EMBL/GenBank/DDBJ whole genome shotgun (WGS) entry which is preliminary data.</text>
</comment>
<proteinExistence type="predicted"/>
<dbReference type="Proteomes" id="UP001472677">
    <property type="component" value="Unassembled WGS sequence"/>
</dbReference>
<gene>
    <name evidence="1" type="ORF">V6N12_066696</name>
</gene>
<sequence>MEVECSDNLLEPLLVQGVVLELPMVAGEVGSSESQMFDQMCEGFSGPTQPASSTQCTKDVFSFAQAMLISSKDKESLRESTDSDEVGLCITGDVGSIELNQVILLVKPIKGNSSFDVNQIVRLSNETNISIDKLSGLYGLQDRLEEFDYELEDV</sequence>
<organism evidence="1 2">
    <name type="scientific">Hibiscus sabdariffa</name>
    <name type="common">roselle</name>
    <dbReference type="NCBI Taxonomy" id="183260"/>
    <lineage>
        <taxon>Eukaryota</taxon>
        <taxon>Viridiplantae</taxon>
        <taxon>Streptophyta</taxon>
        <taxon>Embryophyta</taxon>
        <taxon>Tracheophyta</taxon>
        <taxon>Spermatophyta</taxon>
        <taxon>Magnoliopsida</taxon>
        <taxon>eudicotyledons</taxon>
        <taxon>Gunneridae</taxon>
        <taxon>Pentapetalae</taxon>
        <taxon>rosids</taxon>
        <taxon>malvids</taxon>
        <taxon>Malvales</taxon>
        <taxon>Malvaceae</taxon>
        <taxon>Malvoideae</taxon>
        <taxon>Hibiscus</taxon>
    </lineage>
</organism>
<accession>A0ABR2BFF3</accession>
<evidence type="ECO:0000313" key="2">
    <source>
        <dbReference type="Proteomes" id="UP001472677"/>
    </source>
</evidence>
<reference evidence="1 2" key="1">
    <citation type="journal article" date="2024" name="G3 (Bethesda)">
        <title>Genome assembly of Hibiscus sabdariffa L. provides insights into metabolisms of medicinal natural products.</title>
        <authorList>
            <person name="Kim T."/>
        </authorList>
    </citation>
    <scope>NUCLEOTIDE SEQUENCE [LARGE SCALE GENOMIC DNA]</scope>
    <source>
        <strain evidence="1">TK-2024</strain>
        <tissue evidence="1">Old leaves</tissue>
    </source>
</reference>